<dbReference type="Pfam" id="PF09674">
    <property type="entry name" value="DUF2400"/>
    <property type="match status" value="1"/>
</dbReference>
<dbReference type="EMBL" id="CP061799">
    <property type="protein sequence ID" value="QTA82039.1"/>
    <property type="molecule type" value="Genomic_DNA"/>
</dbReference>
<keyword evidence="2" id="KW-1185">Reference proteome</keyword>
<name>A0A975BAI4_9BACT</name>
<proteinExistence type="predicted"/>
<gene>
    <name evidence="1" type="ORF">dnl_44020</name>
</gene>
<organism evidence="1 2">
    <name type="scientific">Desulfonema limicola</name>
    <dbReference type="NCBI Taxonomy" id="45656"/>
    <lineage>
        <taxon>Bacteria</taxon>
        <taxon>Pseudomonadati</taxon>
        <taxon>Thermodesulfobacteriota</taxon>
        <taxon>Desulfobacteria</taxon>
        <taxon>Desulfobacterales</taxon>
        <taxon>Desulfococcaceae</taxon>
        <taxon>Desulfonema</taxon>
    </lineage>
</organism>
<dbReference type="Proteomes" id="UP000663720">
    <property type="component" value="Chromosome"/>
</dbReference>
<evidence type="ECO:0000313" key="1">
    <source>
        <dbReference type="EMBL" id="QTA82039.1"/>
    </source>
</evidence>
<accession>A0A975BAI4</accession>
<dbReference type="InterPro" id="IPR014127">
    <property type="entry name" value="CHP02757"/>
</dbReference>
<dbReference type="NCBIfam" id="TIGR02757">
    <property type="entry name" value="TIGR02757 family protein"/>
    <property type="match status" value="1"/>
</dbReference>
<dbReference type="KEGG" id="dli:dnl_44020"/>
<sequence length="267" mass="30491">MSHNQEYSIKNLEQKLEFLYKKYNCRKYVHPDPLEFLYNYNELQDREIAGIIASSLAYGRVAQILKSVSHVLDIMGKSPAEFVRNASVKSLDEQFKGFKHRFATGAHISAMLMGAKKIIQEYGSLYECFLSCMNKNDNTIIPGLVVFSEKLSACGEPGHLVPLPQKGSACKRMNLFLRWMVRKDEVDPGGWEEISCKKLIIPLDVHMYNISLKLGLTKRKQANMKTALEITSGFTKLVPHDPVKYDFALTRFGIRDDISYENLDELL</sequence>
<dbReference type="AlphaFoldDB" id="A0A975BAI4"/>
<reference evidence="1" key="1">
    <citation type="journal article" date="2021" name="Microb. Physiol.">
        <title>Proteogenomic Insights into the Physiology of Marine, Sulfate-Reducing, Filamentous Desulfonema limicola and Desulfonema magnum.</title>
        <authorList>
            <person name="Schnaars V."/>
            <person name="Wohlbrand L."/>
            <person name="Scheve S."/>
            <person name="Hinrichs C."/>
            <person name="Reinhardt R."/>
            <person name="Rabus R."/>
        </authorList>
    </citation>
    <scope>NUCLEOTIDE SEQUENCE</scope>
    <source>
        <strain evidence="1">5ac10</strain>
    </source>
</reference>
<dbReference type="RefSeq" id="WP_207688007.1">
    <property type="nucleotide sequence ID" value="NZ_CP061799.1"/>
</dbReference>
<protein>
    <submittedName>
        <fullName evidence="1">CHP02757</fullName>
    </submittedName>
</protein>
<evidence type="ECO:0000313" key="2">
    <source>
        <dbReference type="Proteomes" id="UP000663720"/>
    </source>
</evidence>